<dbReference type="Proteomes" id="UP000011988">
    <property type="component" value="Unassembled WGS sequence"/>
</dbReference>
<dbReference type="PANTHER" id="PTHR30456">
    <property type="entry name" value="PYRIDOXINE 5'-PHOSPHATE SYNTHASE"/>
    <property type="match status" value="1"/>
</dbReference>
<dbReference type="InterPro" id="IPR036130">
    <property type="entry name" value="Pyridoxine-5'_phos_synth"/>
</dbReference>
<comment type="caution">
    <text evidence="4">Lacks conserved residue(s) required for the propagation of feature annotation.</text>
</comment>
<evidence type="ECO:0000256" key="4">
    <source>
        <dbReference type="HAMAP-Rule" id="MF_00279"/>
    </source>
</evidence>
<dbReference type="FunFam" id="3.20.20.70:FF:000150">
    <property type="entry name" value="Pyridoxine 5'-phosphate synthase"/>
    <property type="match status" value="1"/>
</dbReference>
<evidence type="ECO:0000256" key="5">
    <source>
        <dbReference type="NCBIfam" id="TIGR00559"/>
    </source>
</evidence>
<keyword evidence="2 4" id="KW-0808">Transferase</keyword>
<feature type="active site" description="Proton donor" evidence="4">
    <location>
        <position position="230"/>
    </location>
</feature>
<evidence type="ECO:0000256" key="2">
    <source>
        <dbReference type="ARBA" id="ARBA00022679"/>
    </source>
</evidence>
<dbReference type="PATRIC" id="fig|1218565.3.peg.3099"/>
<dbReference type="EMBL" id="ANIK01000067">
    <property type="protein sequence ID" value="EMJ93422.1"/>
    <property type="molecule type" value="Genomic_DNA"/>
</dbReference>
<gene>
    <name evidence="4 6" type="primary">pdxJ</name>
    <name evidence="6" type="ORF">LEP1GSC194_2152</name>
</gene>
<dbReference type="Pfam" id="PF03740">
    <property type="entry name" value="PdxJ"/>
    <property type="match status" value="1"/>
</dbReference>
<dbReference type="PANTHER" id="PTHR30456:SF0">
    <property type="entry name" value="PYRIDOXINE 5'-PHOSPHATE SYNTHASE"/>
    <property type="match status" value="1"/>
</dbReference>
<dbReference type="SUPFAM" id="SSF63892">
    <property type="entry name" value="Pyridoxine 5'-phosphate synthase"/>
    <property type="match status" value="1"/>
</dbReference>
<evidence type="ECO:0000313" key="6">
    <source>
        <dbReference type="EMBL" id="EMJ93422.1"/>
    </source>
</evidence>
<keyword evidence="1 4" id="KW-0963">Cytoplasm</keyword>
<sequence length="276" mass="31651">MIFPFFRVPRETENFLLWKVHPGRKFLKVKLSVNINKIATLRNSRGGNIPNLLYFANLVLQAGAQGITVHPREDERHIRKDDVFSLKEFIDAYNQRNKTKIEYNIEGEPSPRFLNLLLDTKPDQATLVPVTPGEITSDHGFDFEKDMEILQEYSKILKKEKIRVSLFVETDLENLKSASFSGADRVEFYTGPFAQEFDRSPEEGKKSFESLYVPAAKIILDQKMEINAGHDLDHENLKVFSRLPGLQEVSIGHRLISRALETGIDRSVKDYLQALS</sequence>
<feature type="binding site" evidence="4">
    <location>
        <position position="34"/>
    </location>
    <ligand>
        <name>3-amino-2-oxopropyl phosphate</name>
        <dbReference type="ChEBI" id="CHEBI:57279"/>
    </ligand>
</feature>
<feature type="binding site" evidence="4">
    <location>
        <begin position="252"/>
        <end position="253"/>
    </location>
    <ligand>
        <name>3-amino-2-oxopropyl phosphate</name>
        <dbReference type="ChEBI" id="CHEBI:57279"/>
    </ligand>
</feature>
<dbReference type="Gene3D" id="3.20.20.70">
    <property type="entry name" value="Aldolase class I"/>
    <property type="match status" value="1"/>
</dbReference>
<dbReference type="EC" id="2.6.99.2" evidence="4 5"/>
<comment type="subcellular location">
    <subcellularLocation>
        <location evidence="4">Cytoplasm</location>
    </subcellularLocation>
</comment>
<dbReference type="InterPro" id="IPR004569">
    <property type="entry name" value="PyrdxlP_synth_PdxJ"/>
</dbReference>
<dbReference type="GO" id="GO:0033856">
    <property type="term" value="F:pyridoxine 5'-phosphate synthase activity"/>
    <property type="evidence" value="ECO:0007669"/>
    <property type="project" value="UniProtKB-UniRule"/>
</dbReference>
<feature type="binding site" evidence="4">
    <location>
        <position position="77"/>
    </location>
    <ligand>
        <name>1-deoxy-D-xylulose 5-phosphate</name>
        <dbReference type="ChEBI" id="CHEBI:57792"/>
    </ligand>
</feature>
<dbReference type="GO" id="GO:0008615">
    <property type="term" value="P:pyridoxine biosynthetic process"/>
    <property type="evidence" value="ECO:0007669"/>
    <property type="project" value="UniProtKB-UniRule"/>
</dbReference>
<keyword evidence="3 4" id="KW-0664">Pyridoxine biosynthesis</keyword>
<comment type="caution">
    <text evidence="6">The sequence shown here is derived from an EMBL/GenBank/DDBJ whole genome shotgun (WGS) entry which is preliminary data.</text>
</comment>
<feature type="binding site" evidence="4">
    <location>
        <position position="45"/>
    </location>
    <ligand>
        <name>3-amino-2-oxopropyl phosphate</name>
        <dbReference type="ChEBI" id="CHEBI:57279"/>
    </ligand>
</feature>
<dbReference type="AlphaFoldDB" id="M6CNA8"/>
<feature type="site" description="Transition state stabilizer" evidence="4">
    <location>
        <position position="187"/>
    </location>
</feature>
<comment type="subunit">
    <text evidence="4">Homooctamer; tetramer of dimers.</text>
</comment>
<dbReference type="NCBIfam" id="TIGR00559">
    <property type="entry name" value="pdxJ"/>
    <property type="match status" value="1"/>
</dbReference>
<feature type="binding site" evidence="4">
    <location>
        <position position="231"/>
    </location>
    <ligand>
        <name>3-amino-2-oxopropyl phosphate</name>
        <dbReference type="ChEBI" id="CHEBI:57279"/>
    </ligand>
</feature>
<evidence type="ECO:0000313" key="7">
    <source>
        <dbReference type="Proteomes" id="UP000011988"/>
    </source>
</evidence>
<protein>
    <recommendedName>
        <fullName evidence="4 5">Pyridoxine 5'-phosphate synthase</fullName>
        <shortName evidence="4">PNP synthase</shortName>
        <ecNumber evidence="4 5">2.6.99.2</ecNumber>
    </recommendedName>
</protein>
<dbReference type="CDD" id="cd00003">
    <property type="entry name" value="PNPsynthase"/>
    <property type="match status" value="1"/>
</dbReference>
<evidence type="ECO:0000256" key="3">
    <source>
        <dbReference type="ARBA" id="ARBA00023096"/>
    </source>
</evidence>
<comment type="function">
    <text evidence="4">Catalyzes the complicated ring closure reaction between the two acyclic compounds 1-deoxy-D-xylulose-5-phosphate (DXP) and 3-amino-2-oxopropyl phosphate (1-amino-acetone-3-phosphate or AAP) to form pyridoxine 5'-phosphate (PNP) and inorganic phosphate.</text>
</comment>
<feature type="binding site" evidence="4">
    <location>
        <position position="136"/>
    </location>
    <ligand>
        <name>1-deoxy-D-xylulose 5-phosphate</name>
        <dbReference type="ChEBI" id="CHEBI:57792"/>
    </ligand>
</feature>
<accession>M6CNA8</accession>
<comment type="pathway">
    <text evidence="4">Cofactor biosynthesis; pyridoxine 5'-phosphate biosynthesis; pyridoxine 5'-phosphate from D-erythrose 4-phosphate: step 5/5.</text>
</comment>
<organism evidence="6 7">
    <name type="scientific">Leptospira alstonii serovar Sichuan str. 79601</name>
    <dbReference type="NCBI Taxonomy" id="1218565"/>
    <lineage>
        <taxon>Bacteria</taxon>
        <taxon>Pseudomonadati</taxon>
        <taxon>Spirochaetota</taxon>
        <taxon>Spirochaetia</taxon>
        <taxon>Leptospirales</taxon>
        <taxon>Leptospiraceae</taxon>
        <taxon>Leptospira</taxon>
    </lineage>
</organism>
<name>M6CNA8_9LEPT</name>
<proteinExistence type="inferred from homology"/>
<comment type="catalytic activity">
    <reaction evidence="4">
        <text>3-amino-2-oxopropyl phosphate + 1-deoxy-D-xylulose 5-phosphate = pyridoxine 5'-phosphate + phosphate + 2 H2O + H(+)</text>
        <dbReference type="Rhea" id="RHEA:15265"/>
        <dbReference type="ChEBI" id="CHEBI:15377"/>
        <dbReference type="ChEBI" id="CHEBI:15378"/>
        <dbReference type="ChEBI" id="CHEBI:43474"/>
        <dbReference type="ChEBI" id="CHEBI:57279"/>
        <dbReference type="ChEBI" id="CHEBI:57792"/>
        <dbReference type="ChEBI" id="CHEBI:58589"/>
        <dbReference type="EC" id="2.6.99.2"/>
    </reaction>
</comment>
<evidence type="ECO:0000256" key="1">
    <source>
        <dbReference type="ARBA" id="ARBA00022490"/>
    </source>
</evidence>
<dbReference type="InterPro" id="IPR013785">
    <property type="entry name" value="Aldolase_TIM"/>
</dbReference>
<reference evidence="6 7" key="1">
    <citation type="submission" date="2013-01" db="EMBL/GenBank/DDBJ databases">
        <authorList>
            <person name="Harkins D.M."/>
            <person name="Durkin A.S."/>
            <person name="Brinkac L.M."/>
            <person name="Haft D.H."/>
            <person name="Selengut J.D."/>
            <person name="Sanka R."/>
            <person name="DePew J."/>
            <person name="Purushe J."/>
            <person name="Galloway R.L."/>
            <person name="Vinetz J.M."/>
            <person name="Sutton G.G."/>
            <person name="Nierman W.C."/>
            <person name="Fouts D.E."/>
        </authorList>
    </citation>
    <scope>NUCLEOTIDE SEQUENCE [LARGE SCALE GENOMIC DNA]</scope>
    <source>
        <strain evidence="6 7">79601</strain>
    </source>
</reference>
<comment type="similarity">
    <text evidence="4">Belongs to the PNP synthase family.</text>
</comment>
<feature type="binding site" evidence="4">
    <location>
        <position position="72"/>
    </location>
    <ligand>
        <name>1-deoxy-D-xylulose 5-phosphate</name>
        <dbReference type="ChEBI" id="CHEBI:57792"/>
    </ligand>
</feature>
<dbReference type="HAMAP" id="MF_00279">
    <property type="entry name" value="PdxJ"/>
    <property type="match status" value="1"/>
</dbReference>
<feature type="active site" description="Proton acceptor" evidence="4">
    <location>
        <position position="70"/>
    </location>
</feature>
<dbReference type="GO" id="GO:0005829">
    <property type="term" value="C:cytosol"/>
    <property type="evidence" value="ECO:0007669"/>
    <property type="project" value="TreeGrafter"/>
</dbReference>
<dbReference type="NCBIfam" id="NF003626">
    <property type="entry name" value="PRK05265.1-4"/>
    <property type="match status" value="1"/>
</dbReference>
<feature type="active site" description="Proton acceptor" evidence="4">
    <location>
        <position position="106"/>
    </location>
</feature>
<dbReference type="UniPathway" id="UPA00244">
    <property type="reaction ID" value="UER00313"/>
</dbReference>